<gene>
    <name evidence="2" type="ORF">FHS12_000907</name>
</gene>
<name>A0A7W5A253_9ACTN</name>
<dbReference type="RefSeq" id="WP_183542670.1">
    <property type="nucleotide sequence ID" value="NZ_BMQT01000004.1"/>
</dbReference>
<accession>A0A7W5A253</accession>
<reference evidence="2 3" key="1">
    <citation type="submission" date="2020-08" db="EMBL/GenBank/DDBJ databases">
        <title>Genomic Encyclopedia of Type Strains, Phase III (KMG-III): the genomes of soil and plant-associated and newly described type strains.</title>
        <authorList>
            <person name="Whitman W."/>
        </authorList>
    </citation>
    <scope>NUCLEOTIDE SEQUENCE [LARGE SCALE GENOMIC DNA]</scope>
    <source>
        <strain evidence="2 3">CECT 3302</strain>
    </source>
</reference>
<protein>
    <submittedName>
        <fullName evidence="2">Uncharacterized protein</fullName>
    </submittedName>
</protein>
<evidence type="ECO:0000313" key="2">
    <source>
        <dbReference type="EMBL" id="MBB3087974.1"/>
    </source>
</evidence>
<dbReference type="AlphaFoldDB" id="A0A7W5A253"/>
<comment type="caution">
    <text evidence="2">The sequence shown here is derived from an EMBL/GenBank/DDBJ whole genome shotgun (WGS) entry which is preliminary data.</text>
</comment>
<dbReference type="Proteomes" id="UP000577707">
    <property type="component" value="Unassembled WGS sequence"/>
</dbReference>
<evidence type="ECO:0000313" key="3">
    <source>
        <dbReference type="Proteomes" id="UP000577707"/>
    </source>
</evidence>
<feature type="region of interest" description="Disordered" evidence="1">
    <location>
        <begin position="15"/>
        <end position="47"/>
    </location>
</feature>
<organism evidence="2 3">
    <name type="scientific">Nocardioides albus</name>
    <dbReference type="NCBI Taxonomy" id="1841"/>
    <lineage>
        <taxon>Bacteria</taxon>
        <taxon>Bacillati</taxon>
        <taxon>Actinomycetota</taxon>
        <taxon>Actinomycetes</taxon>
        <taxon>Propionibacteriales</taxon>
        <taxon>Nocardioidaceae</taxon>
        <taxon>Nocardioides</taxon>
    </lineage>
</organism>
<proteinExistence type="predicted"/>
<dbReference type="EMBL" id="JACHXG010000002">
    <property type="protein sequence ID" value="MBB3087974.1"/>
    <property type="molecule type" value="Genomic_DNA"/>
</dbReference>
<evidence type="ECO:0000256" key="1">
    <source>
        <dbReference type="SAM" id="MobiDB-lite"/>
    </source>
</evidence>
<sequence>MLNIKTEVSSFGAADAVGASDAAEDAGADRCASAGNAGGESSCRVAETDPGPLVRVIQHETGSTMVTDVTVWAVSPANRDHVTEVVETLGPELTKLVKE</sequence>
<keyword evidence="3" id="KW-1185">Reference proteome</keyword>